<dbReference type="Gene3D" id="3.40.50.261">
    <property type="entry name" value="Succinyl-CoA synthetase domains"/>
    <property type="match status" value="2"/>
</dbReference>
<sequence>MSTYRFEALLRPRSIAFAGAGAREGSLGRAVLENLRAAGFPGPLWPVNPRHDTVDGIPCVPSVADLAAAPDLVVIAAPPAAVPEIVAEAGRKGAGAAVILTADLGEAPGDAGPQARALGRRYGLRLLGPNSIGLAVPGAKLNASLLARAPAPGDLALVSQSGTIASGIVEWAARRDVGFSAVLSLGRACDVDVADCLDHFASDLGTRAILLCLKTVPDARKFMSAARAAARAKPVVVLRTGRHEAAPRRIETHTGALAKPDAVYRAAFRRAGLLAVEDLDEMFSAVETLGRQRPFPGKRLAILTNGRGIGVLAADRLADRGGTLAEITPAPGLGPGTALGPEAGPGNPVDLGIDADAAAYETALAPLLADRANDAVLAIHVPTARSDGTAVAAAIAGTVRRAQAASGRRKPVFAVSLGEDAAATRLLTEAGIPRFATDSDAVEGFLHLVHYREAQDDLMRTPDSLPRDFAPDVEAARAIVARALKQGATWLDPLGVADLLKAYDIPSVPLTLAPDIDAAASAAWPILAQGGTVALKVVSPDIVHKSDIGGVRLDLTSEADVREAARAILARARRERPEARITGFAVQPMVRKGRRRELIAGLAEDPTFGPVVVFGRGGTAVEVIDDRALGLPPLDLALASELIARTRVARRLAAYRDVPAADTRAVALVLVKLAQLAADLPQVRELDINPLLADASGAVALDARVMICRDPRKPGRPARGRGHPRFAIRPYPVEWERTMMLKGRRILVRPVRPEDEGMFRAFFQSVSEEDLRLRFFSPVREFSHAFLVRLTQLDYARAIAFVAIDVETGAMLGAVRLHADANHESGEYAILIRSDRKGTGLGYALMRLMIDWARAEGIRRVEGSVLAENRPMLAVCRRLGFTVHPDREDMGVMKVALAMA</sequence>
<dbReference type="SUPFAM" id="SSF55729">
    <property type="entry name" value="Acyl-CoA N-acyltransferases (Nat)"/>
    <property type="match status" value="1"/>
</dbReference>
<keyword evidence="4" id="KW-0067">ATP-binding</keyword>
<evidence type="ECO:0000256" key="2">
    <source>
        <dbReference type="ARBA" id="ARBA00022598"/>
    </source>
</evidence>
<dbReference type="SUPFAM" id="SSF52210">
    <property type="entry name" value="Succinyl-CoA synthetase domains"/>
    <property type="match status" value="2"/>
</dbReference>
<dbReference type="Pfam" id="PF13549">
    <property type="entry name" value="ATP-grasp_5"/>
    <property type="match status" value="1"/>
</dbReference>
<comment type="similarity">
    <text evidence="5">In the N-terminal section; belongs to the acetate CoA ligase alpha subunit family.</text>
</comment>
<dbReference type="InterPro" id="IPR000182">
    <property type="entry name" value="GNAT_dom"/>
</dbReference>
<comment type="caution">
    <text evidence="7">The sequence shown here is derived from an EMBL/GenBank/DDBJ whole genome shotgun (WGS) entry which is preliminary data.</text>
</comment>
<dbReference type="PANTHER" id="PTHR43334">
    <property type="entry name" value="ACETATE--COA LIGASE [ADP-FORMING]"/>
    <property type="match status" value="1"/>
</dbReference>
<dbReference type="RefSeq" id="WP_151000323.1">
    <property type="nucleotide sequence ID" value="NZ_BPQY01000224.1"/>
</dbReference>
<accession>A0A6L3T0B7</accession>
<dbReference type="InterPro" id="IPR013815">
    <property type="entry name" value="ATP_grasp_subdomain_1"/>
</dbReference>
<dbReference type="PANTHER" id="PTHR43334:SF1">
    <property type="entry name" value="3-HYDROXYPROPIONATE--COA LIGASE [ADP-FORMING]"/>
    <property type="match status" value="1"/>
</dbReference>
<dbReference type="InterPro" id="IPR016181">
    <property type="entry name" value="Acyl_CoA_acyltransferase"/>
</dbReference>
<evidence type="ECO:0000313" key="7">
    <source>
        <dbReference type="EMBL" id="KAB1079159.1"/>
    </source>
</evidence>
<dbReference type="SUPFAM" id="SSF56059">
    <property type="entry name" value="Glutathione synthetase ATP-binding domain-like"/>
    <property type="match status" value="1"/>
</dbReference>
<dbReference type="AlphaFoldDB" id="A0A6L3T0B7"/>
<evidence type="ECO:0000313" key="8">
    <source>
        <dbReference type="Proteomes" id="UP000474159"/>
    </source>
</evidence>
<dbReference type="InterPro" id="IPR016102">
    <property type="entry name" value="Succinyl-CoA_synth-like"/>
</dbReference>
<dbReference type="Proteomes" id="UP000474159">
    <property type="component" value="Unassembled WGS sequence"/>
</dbReference>
<dbReference type="Gene3D" id="3.30.1490.20">
    <property type="entry name" value="ATP-grasp fold, A domain"/>
    <property type="match status" value="1"/>
</dbReference>
<feature type="domain" description="N-acetyltransferase" evidence="6">
    <location>
        <begin position="746"/>
        <end position="900"/>
    </location>
</feature>
<keyword evidence="3" id="KW-0547">Nucleotide-binding</keyword>
<dbReference type="InterPro" id="IPR051538">
    <property type="entry name" value="Acyl-CoA_Synth/Transferase"/>
</dbReference>
<dbReference type="GO" id="GO:0005524">
    <property type="term" value="F:ATP binding"/>
    <property type="evidence" value="ECO:0007669"/>
    <property type="project" value="UniProtKB-KW"/>
</dbReference>
<dbReference type="PROSITE" id="PS51186">
    <property type="entry name" value="GNAT"/>
    <property type="match status" value="1"/>
</dbReference>
<dbReference type="OrthoDB" id="9807426at2"/>
<organism evidence="7 8">
    <name type="scientific">Methylobacterium soli</name>
    <dbReference type="NCBI Taxonomy" id="553447"/>
    <lineage>
        <taxon>Bacteria</taxon>
        <taxon>Pseudomonadati</taxon>
        <taxon>Pseudomonadota</taxon>
        <taxon>Alphaproteobacteria</taxon>
        <taxon>Hyphomicrobiales</taxon>
        <taxon>Methylobacteriaceae</taxon>
        <taxon>Methylobacterium</taxon>
    </lineage>
</organism>
<keyword evidence="1" id="KW-0816">Tricarboxylic acid cycle</keyword>
<dbReference type="InterPro" id="IPR003781">
    <property type="entry name" value="CoA-bd"/>
</dbReference>
<dbReference type="Gene3D" id="3.30.470.20">
    <property type="entry name" value="ATP-grasp fold, B domain"/>
    <property type="match status" value="1"/>
</dbReference>
<evidence type="ECO:0000256" key="1">
    <source>
        <dbReference type="ARBA" id="ARBA00022532"/>
    </source>
</evidence>
<dbReference type="FunFam" id="3.30.1490.20:FF:000020">
    <property type="entry name" value="Protein lysine acetyltransferase"/>
    <property type="match status" value="1"/>
</dbReference>
<evidence type="ECO:0000256" key="3">
    <source>
        <dbReference type="ARBA" id="ARBA00022741"/>
    </source>
</evidence>
<dbReference type="GO" id="GO:0006099">
    <property type="term" value="P:tricarboxylic acid cycle"/>
    <property type="evidence" value="ECO:0007669"/>
    <property type="project" value="UniProtKB-KW"/>
</dbReference>
<dbReference type="Pfam" id="PF13607">
    <property type="entry name" value="Succ_CoA_lig"/>
    <property type="match status" value="1"/>
</dbReference>
<evidence type="ECO:0000256" key="5">
    <source>
        <dbReference type="ARBA" id="ARBA00060888"/>
    </source>
</evidence>
<dbReference type="SMART" id="SM00881">
    <property type="entry name" value="CoA_binding"/>
    <property type="match status" value="1"/>
</dbReference>
<protein>
    <submittedName>
        <fullName evidence="7">Bifunctional acetate--CoA ligase family protein/GNAT family N-acetyltransferase</fullName>
    </submittedName>
</protein>
<reference evidence="7 8" key="1">
    <citation type="submission" date="2019-09" db="EMBL/GenBank/DDBJ databases">
        <title>YIM 48816 draft genome.</title>
        <authorList>
            <person name="Jiang L."/>
        </authorList>
    </citation>
    <scope>NUCLEOTIDE SEQUENCE [LARGE SCALE GENOMIC DNA]</scope>
    <source>
        <strain evidence="7 8">YIM 48816</strain>
    </source>
</reference>
<keyword evidence="7" id="KW-0808">Transferase</keyword>
<evidence type="ECO:0000256" key="4">
    <source>
        <dbReference type="ARBA" id="ARBA00022840"/>
    </source>
</evidence>
<name>A0A6L3T0B7_9HYPH</name>
<dbReference type="Gene3D" id="3.40.50.720">
    <property type="entry name" value="NAD(P)-binding Rossmann-like Domain"/>
    <property type="match status" value="1"/>
</dbReference>
<dbReference type="Pfam" id="PF13380">
    <property type="entry name" value="CoA_binding_2"/>
    <property type="match status" value="1"/>
</dbReference>
<dbReference type="GO" id="GO:0016874">
    <property type="term" value="F:ligase activity"/>
    <property type="evidence" value="ECO:0007669"/>
    <property type="project" value="UniProtKB-KW"/>
</dbReference>
<dbReference type="InterPro" id="IPR032875">
    <property type="entry name" value="Succ_CoA_lig_flav_dom"/>
</dbReference>
<dbReference type="InterPro" id="IPR036291">
    <property type="entry name" value="NAD(P)-bd_dom_sf"/>
</dbReference>
<proteinExistence type="inferred from homology"/>
<keyword evidence="2 7" id="KW-0436">Ligase</keyword>
<dbReference type="EMBL" id="VZZK01000010">
    <property type="protein sequence ID" value="KAB1079159.1"/>
    <property type="molecule type" value="Genomic_DNA"/>
</dbReference>
<dbReference type="Gene3D" id="3.40.630.30">
    <property type="match status" value="1"/>
</dbReference>
<evidence type="ECO:0000259" key="6">
    <source>
        <dbReference type="PROSITE" id="PS51186"/>
    </source>
</evidence>
<keyword evidence="8" id="KW-1185">Reference proteome</keyword>
<dbReference type="GO" id="GO:0016747">
    <property type="term" value="F:acyltransferase activity, transferring groups other than amino-acyl groups"/>
    <property type="evidence" value="ECO:0007669"/>
    <property type="project" value="InterPro"/>
</dbReference>
<gene>
    <name evidence="7" type="ORF">F6X53_12385</name>
</gene>
<dbReference type="SUPFAM" id="SSF51735">
    <property type="entry name" value="NAD(P)-binding Rossmann-fold domains"/>
    <property type="match status" value="1"/>
</dbReference>
<dbReference type="Pfam" id="PF13302">
    <property type="entry name" value="Acetyltransf_3"/>
    <property type="match status" value="1"/>
</dbReference>